<dbReference type="SMART" id="SM00448">
    <property type="entry name" value="REC"/>
    <property type="match status" value="1"/>
</dbReference>
<evidence type="ECO:0000313" key="8">
    <source>
        <dbReference type="EMBL" id="TDC35046.1"/>
    </source>
</evidence>
<evidence type="ECO:0000313" key="9">
    <source>
        <dbReference type="Proteomes" id="UP000295075"/>
    </source>
</evidence>
<evidence type="ECO:0000256" key="4">
    <source>
        <dbReference type="ARBA" id="ARBA00023163"/>
    </source>
</evidence>
<sequence length="236" mass="25833">MIRVLLVDDQSLVRSGFASILTGVDDIQIAGTASDGVEAIEQARATEPDVILMDIRMPRMNGLEATKRLTSDPATENARIVILTTFELDEYVFDALRSGAWGFLLKHCRPEDLIEAVRLTAAGDAMLAPSVTRRLVAEYARRAQSPPQNHRYREDLLTERELEVATLVAKGLDNDAIAGRLFLSVATVRSHVSRAMTKLNVRNRAQLVIFAYETGLVAPGWDNNAAPDVGRPPAPG</sequence>
<dbReference type="SMART" id="SM00421">
    <property type="entry name" value="HTH_LUXR"/>
    <property type="match status" value="1"/>
</dbReference>
<evidence type="ECO:0000259" key="7">
    <source>
        <dbReference type="PROSITE" id="PS50110"/>
    </source>
</evidence>
<dbReference type="CDD" id="cd06170">
    <property type="entry name" value="LuxR_C_like"/>
    <property type="match status" value="1"/>
</dbReference>
<feature type="modified residue" description="4-aspartylphosphate" evidence="5">
    <location>
        <position position="54"/>
    </location>
</feature>
<dbReference type="Pfam" id="PF00196">
    <property type="entry name" value="GerE"/>
    <property type="match status" value="1"/>
</dbReference>
<keyword evidence="3" id="KW-0238">DNA-binding</keyword>
<dbReference type="RefSeq" id="WP_132401047.1">
    <property type="nucleotide sequence ID" value="NZ_SMKA01000004.1"/>
</dbReference>
<proteinExistence type="predicted"/>
<dbReference type="PROSITE" id="PS50043">
    <property type="entry name" value="HTH_LUXR_2"/>
    <property type="match status" value="1"/>
</dbReference>
<dbReference type="Gene3D" id="3.40.50.2300">
    <property type="match status" value="1"/>
</dbReference>
<feature type="domain" description="HTH luxR-type" evidence="6">
    <location>
        <begin position="150"/>
        <end position="215"/>
    </location>
</feature>
<dbReference type="PROSITE" id="PS00622">
    <property type="entry name" value="HTH_LUXR_1"/>
    <property type="match status" value="1"/>
</dbReference>
<dbReference type="Pfam" id="PF00072">
    <property type="entry name" value="Response_reg"/>
    <property type="match status" value="1"/>
</dbReference>
<dbReference type="PRINTS" id="PR00038">
    <property type="entry name" value="HTHLUXR"/>
</dbReference>
<dbReference type="InterPro" id="IPR001789">
    <property type="entry name" value="Sig_transdc_resp-reg_receiver"/>
</dbReference>
<keyword evidence="4" id="KW-0804">Transcription</keyword>
<dbReference type="GO" id="GO:0006355">
    <property type="term" value="P:regulation of DNA-templated transcription"/>
    <property type="evidence" value="ECO:0007669"/>
    <property type="project" value="InterPro"/>
</dbReference>
<dbReference type="GO" id="GO:0003677">
    <property type="term" value="F:DNA binding"/>
    <property type="evidence" value="ECO:0007669"/>
    <property type="project" value="UniProtKB-KW"/>
</dbReference>
<dbReference type="OrthoDB" id="9808843at2"/>
<dbReference type="InterPro" id="IPR016032">
    <property type="entry name" value="Sig_transdc_resp-reg_C-effctor"/>
</dbReference>
<feature type="domain" description="Response regulatory" evidence="7">
    <location>
        <begin position="3"/>
        <end position="121"/>
    </location>
</feature>
<dbReference type="PANTHER" id="PTHR43214:SF24">
    <property type="entry name" value="TRANSCRIPTIONAL REGULATORY PROTEIN NARL-RELATED"/>
    <property type="match status" value="1"/>
</dbReference>
<protein>
    <submittedName>
        <fullName evidence="8">Response regulator transcription factor</fullName>
    </submittedName>
</protein>
<dbReference type="CDD" id="cd17535">
    <property type="entry name" value="REC_NarL-like"/>
    <property type="match status" value="1"/>
</dbReference>
<keyword evidence="2" id="KW-0805">Transcription regulation</keyword>
<dbReference type="EMBL" id="SMKA01000004">
    <property type="protein sequence ID" value="TDC35046.1"/>
    <property type="molecule type" value="Genomic_DNA"/>
</dbReference>
<gene>
    <name evidence="8" type="ORF">E1261_02395</name>
</gene>
<accession>A0A4R4QH48</accession>
<evidence type="ECO:0000256" key="3">
    <source>
        <dbReference type="ARBA" id="ARBA00023125"/>
    </source>
</evidence>
<dbReference type="InterPro" id="IPR058245">
    <property type="entry name" value="NreC/VraR/RcsB-like_REC"/>
</dbReference>
<keyword evidence="9" id="KW-1185">Reference proteome</keyword>
<evidence type="ECO:0000256" key="1">
    <source>
        <dbReference type="ARBA" id="ARBA00022553"/>
    </source>
</evidence>
<dbReference type="SUPFAM" id="SSF52172">
    <property type="entry name" value="CheY-like"/>
    <property type="match status" value="1"/>
</dbReference>
<dbReference type="AlphaFoldDB" id="A0A4R4QH48"/>
<dbReference type="InterPro" id="IPR039420">
    <property type="entry name" value="WalR-like"/>
</dbReference>
<organism evidence="8 9">
    <name type="scientific">Kribbella albertanoniae</name>
    <dbReference type="NCBI Taxonomy" id="1266829"/>
    <lineage>
        <taxon>Bacteria</taxon>
        <taxon>Bacillati</taxon>
        <taxon>Actinomycetota</taxon>
        <taxon>Actinomycetes</taxon>
        <taxon>Propionibacteriales</taxon>
        <taxon>Kribbellaceae</taxon>
        <taxon>Kribbella</taxon>
    </lineage>
</organism>
<dbReference type="Proteomes" id="UP000295075">
    <property type="component" value="Unassembled WGS sequence"/>
</dbReference>
<evidence type="ECO:0000259" key="6">
    <source>
        <dbReference type="PROSITE" id="PS50043"/>
    </source>
</evidence>
<comment type="caution">
    <text evidence="8">The sequence shown here is derived from an EMBL/GenBank/DDBJ whole genome shotgun (WGS) entry which is preliminary data.</text>
</comment>
<keyword evidence="1 5" id="KW-0597">Phosphoprotein</keyword>
<evidence type="ECO:0000256" key="2">
    <source>
        <dbReference type="ARBA" id="ARBA00023015"/>
    </source>
</evidence>
<dbReference type="PROSITE" id="PS50110">
    <property type="entry name" value="RESPONSE_REGULATORY"/>
    <property type="match status" value="1"/>
</dbReference>
<dbReference type="SUPFAM" id="SSF46894">
    <property type="entry name" value="C-terminal effector domain of the bipartite response regulators"/>
    <property type="match status" value="1"/>
</dbReference>
<dbReference type="InterPro" id="IPR000792">
    <property type="entry name" value="Tscrpt_reg_LuxR_C"/>
</dbReference>
<name>A0A4R4QH48_9ACTN</name>
<dbReference type="GO" id="GO:0000160">
    <property type="term" value="P:phosphorelay signal transduction system"/>
    <property type="evidence" value="ECO:0007669"/>
    <property type="project" value="InterPro"/>
</dbReference>
<dbReference type="PANTHER" id="PTHR43214">
    <property type="entry name" value="TWO-COMPONENT RESPONSE REGULATOR"/>
    <property type="match status" value="1"/>
</dbReference>
<reference evidence="8 9" key="1">
    <citation type="submission" date="2019-03" db="EMBL/GenBank/DDBJ databases">
        <title>Draft genome sequences of novel Actinobacteria.</title>
        <authorList>
            <person name="Sahin N."/>
            <person name="Ay H."/>
            <person name="Saygin H."/>
        </authorList>
    </citation>
    <scope>NUCLEOTIDE SEQUENCE [LARGE SCALE GENOMIC DNA]</scope>
    <source>
        <strain evidence="8 9">JCM 30547</strain>
    </source>
</reference>
<evidence type="ECO:0000256" key="5">
    <source>
        <dbReference type="PROSITE-ProRule" id="PRU00169"/>
    </source>
</evidence>
<dbReference type="InterPro" id="IPR011006">
    <property type="entry name" value="CheY-like_superfamily"/>
</dbReference>